<dbReference type="Gene3D" id="3.90.1030.10">
    <property type="entry name" value="Ribosomal protein L17"/>
    <property type="match status" value="1"/>
</dbReference>
<name>A0A1F7VBQ7_9BACT</name>
<accession>A0A1F7VBQ7</accession>
<dbReference type="Pfam" id="PF01196">
    <property type="entry name" value="Ribosomal_L17"/>
    <property type="match status" value="1"/>
</dbReference>
<evidence type="ECO:0000256" key="2">
    <source>
        <dbReference type="ARBA" id="ARBA00022980"/>
    </source>
</evidence>
<evidence type="ECO:0000256" key="3">
    <source>
        <dbReference type="ARBA" id="ARBA00023274"/>
    </source>
</evidence>
<dbReference type="PANTHER" id="PTHR14413">
    <property type="entry name" value="RIBOSOMAL PROTEIN L17"/>
    <property type="match status" value="1"/>
</dbReference>
<dbReference type="Proteomes" id="UP000176593">
    <property type="component" value="Unassembled WGS sequence"/>
</dbReference>
<dbReference type="PANTHER" id="PTHR14413:SF16">
    <property type="entry name" value="LARGE RIBOSOMAL SUBUNIT PROTEIN BL17M"/>
    <property type="match status" value="1"/>
</dbReference>
<keyword evidence="2 4" id="KW-0689">Ribosomal protein</keyword>
<dbReference type="HAMAP" id="MF_01368">
    <property type="entry name" value="Ribosomal_bL17"/>
    <property type="match status" value="1"/>
</dbReference>
<dbReference type="InterPro" id="IPR000456">
    <property type="entry name" value="Ribosomal_bL17"/>
</dbReference>
<evidence type="ECO:0000313" key="6">
    <source>
        <dbReference type="EMBL" id="OGL87980.1"/>
    </source>
</evidence>
<evidence type="ECO:0000256" key="5">
    <source>
        <dbReference type="RuleBase" id="RU000660"/>
    </source>
</evidence>
<dbReference type="SUPFAM" id="SSF64263">
    <property type="entry name" value="Prokaryotic ribosomal protein L17"/>
    <property type="match status" value="1"/>
</dbReference>
<dbReference type="EMBL" id="MGEQ01000002">
    <property type="protein sequence ID" value="OGL87980.1"/>
    <property type="molecule type" value="Genomic_DNA"/>
</dbReference>
<dbReference type="AlphaFoldDB" id="A0A1F7VBQ7"/>
<keyword evidence="3 4" id="KW-0687">Ribonucleoprotein</keyword>
<organism evidence="6 7">
    <name type="scientific">Candidatus Uhrbacteria bacterium RIFCSPLOWO2_02_FULL_48_18</name>
    <dbReference type="NCBI Taxonomy" id="1802408"/>
    <lineage>
        <taxon>Bacteria</taxon>
        <taxon>Candidatus Uhriibacteriota</taxon>
    </lineage>
</organism>
<proteinExistence type="inferred from homology"/>
<comment type="subunit">
    <text evidence="4">Part of the 50S ribosomal subunit. Contacts protein L32.</text>
</comment>
<evidence type="ECO:0000313" key="7">
    <source>
        <dbReference type="Proteomes" id="UP000176593"/>
    </source>
</evidence>
<protein>
    <recommendedName>
        <fullName evidence="4">Large ribosomal subunit protein bL17</fullName>
    </recommendedName>
</protein>
<dbReference type="InterPro" id="IPR036373">
    <property type="entry name" value="Ribosomal_bL17_sf"/>
</dbReference>
<reference evidence="6 7" key="1">
    <citation type="journal article" date="2016" name="Nat. Commun.">
        <title>Thousands of microbial genomes shed light on interconnected biogeochemical processes in an aquifer system.</title>
        <authorList>
            <person name="Anantharaman K."/>
            <person name="Brown C.T."/>
            <person name="Hug L.A."/>
            <person name="Sharon I."/>
            <person name="Castelle C.J."/>
            <person name="Probst A.J."/>
            <person name="Thomas B.C."/>
            <person name="Singh A."/>
            <person name="Wilkins M.J."/>
            <person name="Karaoz U."/>
            <person name="Brodie E.L."/>
            <person name="Williams K.H."/>
            <person name="Hubbard S.S."/>
            <person name="Banfield J.F."/>
        </authorList>
    </citation>
    <scope>NUCLEOTIDE SEQUENCE [LARGE SCALE GENOMIC DNA]</scope>
</reference>
<dbReference type="GO" id="GO:0003735">
    <property type="term" value="F:structural constituent of ribosome"/>
    <property type="evidence" value="ECO:0007669"/>
    <property type="project" value="InterPro"/>
</dbReference>
<comment type="caution">
    <text evidence="6">The sequence shown here is derived from an EMBL/GenBank/DDBJ whole genome shotgun (WGS) entry which is preliminary data.</text>
</comment>
<comment type="similarity">
    <text evidence="1 4 5">Belongs to the bacterial ribosomal protein bL17 family.</text>
</comment>
<evidence type="ECO:0000256" key="1">
    <source>
        <dbReference type="ARBA" id="ARBA00008777"/>
    </source>
</evidence>
<dbReference type="GO" id="GO:0022625">
    <property type="term" value="C:cytosolic large ribosomal subunit"/>
    <property type="evidence" value="ECO:0007669"/>
    <property type="project" value="TreeGrafter"/>
</dbReference>
<dbReference type="GO" id="GO:0006412">
    <property type="term" value="P:translation"/>
    <property type="evidence" value="ECO:0007669"/>
    <property type="project" value="UniProtKB-UniRule"/>
</dbReference>
<sequence length="116" mass="13049">MRHRNAVKTLGRRTSTRNAMLTSLASSIILHEKVKTTETKAKVVRSLVERSITDGKKSTLATRRNLMKRFASENPVNKILDVLAPRYMDRNGGYTRIIKMGTRRGDGAPVVQIELV</sequence>
<evidence type="ECO:0000256" key="4">
    <source>
        <dbReference type="HAMAP-Rule" id="MF_01368"/>
    </source>
</evidence>
<dbReference type="NCBIfam" id="TIGR00059">
    <property type="entry name" value="L17"/>
    <property type="match status" value="1"/>
</dbReference>
<gene>
    <name evidence="4" type="primary">rplQ</name>
    <name evidence="6" type="ORF">A3I41_02625</name>
</gene>